<feature type="domain" description="EthD" evidence="2">
    <location>
        <begin position="12"/>
        <end position="91"/>
    </location>
</feature>
<dbReference type="Gene3D" id="3.30.70.100">
    <property type="match status" value="1"/>
</dbReference>
<dbReference type="GeneID" id="28833758"/>
<dbReference type="Proteomes" id="UP000091956">
    <property type="component" value="Unassembled WGS sequence"/>
</dbReference>
<dbReference type="EMBL" id="KV460206">
    <property type="protein sequence ID" value="OBU01840.1"/>
    <property type="molecule type" value="Genomic_DNA"/>
</dbReference>
<dbReference type="STRING" id="342668.A0A2P2SYD7"/>
<evidence type="ECO:0000313" key="4">
    <source>
        <dbReference type="Proteomes" id="UP000091956"/>
    </source>
</evidence>
<name>A0A2P2SYD7_9PEZI</name>
<reference evidence="4" key="2">
    <citation type="journal article" date="2018" name="Nat. Commun.">
        <title>Extreme sensitivity to ultraviolet light in the fungal pathogen causing white-nose syndrome of bats.</title>
        <authorList>
            <person name="Palmer J.M."/>
            <person name="Drees K.P."/>
            <person name="Foster J.T."/>
            <person name="Lindner D.L."/>
        </authorList>
    </citation>
    <scope>NUCLEOTIDE SEQUENCE [LARGE SCALE GENOMIC DNA]</scope>
    <source>
        <strain evidence="4">UAMH 10579</strain>
    </source>
</reference>
<dbReference type="AlphaFoldDB" id="A0A2P2SYD7"/>
<protein>
    <recommendedName>
        <fullName evidence="2">EthD domain-containing protein</fullName>
    </recommendedName>
</protein>
<proteinExistence type="inferred from homology"/>
<dbReference type="Pfam" id="PF07110">
    <property type="entry name" value="EthD"/>
    <property type="match status" value="1"/>
</dbReference>
<keyword evidence="4" id="KW-1185">Reference proteome</keyword>
<accession>A0A2P2SYD7</accession>
<evidence type="ECO:0000313" key="3">
    <source>
        <dbReference type="EMBL" id="OBU01840.1"/>
    </source>
</evidence>
<dbReference type="InterPro" id="IPR011008">
    <property type="entry name" value="Dimeric_a/b-barrel"/>
</dbReference>
<dbReference type="RefSeq" id="XP_018135572.1">
    <property type="nucleotide sequence ID" value="XM_018269904.2"/>
</dbReference>
<organism evidence="3 4">
    <name type="scientific">Pseudogymnoascus verrucosus</name>
    <dbReference type="NCBI Taxonomy" id="342668"/>
    <lineage>
        <taxon>Eukaryota</taxon>
        <taxon>Fungi</taxon>
        <taxon>Dikarya</taxon>
        <taxon>Ascomycota</taxon>
        <taxon>Pezizomycotina</taxon>
        <taxon>Leotiomycetes</taxon>
        <taxon>Thelebolales</taxon>
        <taxon>Thelebolaceae</taxon>
        <taxon>Pseudogymnoascus</taxon>
    </lineage>
</organism>
<gene>
    <name evidence="3" type="ORF">VE01_00372</name>
</gene>
<dbReference type="GO" id="GO:0016491">
    <property type="term" value="F:oxidoreductase activity"/>
    <property type="evidence" value="ECO:0007669"/>
    <property type="project" value="InterPro"/>
</dbReference>
<evidence type="ECO:0000259" key="2">
    <source>
        <dbReference type="Pfam" id="PF07110"/>
    </source>
</evidence>
<evidence type="ECO:0000256" key="1">
    <source>
        <dbReference type="ARBA" id="ARBA00005986"/>
    </source>
</evidence>
<reference evidence="3 4" key="1">
    <citation type="submission" date="2016-03" db="EMBL/GenBank/DDBJ databases">
        <title>Comparative genomics of Pseudogymnoascus destructans, the fungus causing white-nose syndrome of bats.</title>
        <authorList>
            <person name="Palmer J.M."/>
            <person name="Drees K.P."/>
            <person name="Foster J.T."/>
            <person name="Lindner D.L."/>
        </authorList>
    </citation>
    <scope>NUCLEOTIDE SEQUENCE [LARGE SCALE GENOMIC DNA]</scope>
    <source>
        <strain evidence="3 4">UAMH 10579</strain>
    </source>
</reference>
<dbReference type="OrthoDB" id="2519291at2759"/>
<dbReference type="InterPro" id="IPR009799">
    <property type="entry name" value="EthD_dom"/>
</dbReference>
<comment type="similarity">
    <text evidence="1">Belongs to the tpcK family.</text>
</comment>
<dbReference type="SUPFAM" id="SSF54909">
    <property type="entry name" value="Dimeric alpha+beta barrel"/>
    <property type="match status" value="1"/>
</dbReference>
<sequence length="127" mass="14321">MPYRALVVFTRKPDESPAVFEKHFEQDIINIIKNNAGDTFPTSHTRMYVKRSEEPGYPADIIVGEQEDFPFDGISIIEFEDEAAAKRFMAKIEVPEARKTMEGKLGVPIHSKGRAVLLSGTYTTTKD</sequence>